<reference evidence="2 3" key="1">
    <citation type="journal article" date="2015" name="Nature">
        <title>rRNA introns, odd ribosomes, and small enigmatic genomes across a large radiation of phyla.</title>
        <authorList>
            <person name="Brown C.T."/>
            <person name="Hug L.A."/>
            <person name="Thomas B.C."/>
            <person name="Sharon I."/>
            <person name="Castelle C.J."/>
            <person name="Singh A."/>
            <person name="Wilkins M.J."/>
            <person name="Williams K.H."/>
            <person name="Banfield J.F."/>
        </authorList>
    </citation>
    <scope>NUCLEOTIDE SEQUENCE [LARGE SCALE GENOMIC DNA]</scope>
</reference>
<protein>
    <recommendedName>
        <fullName evidence="1">Glycosyltransferase subfamily 4-like N-terminal domain-containing protein</fullName>
    </recommendedName>
</protein>
<dbReference type="SUPFAM" id="SSF53756">
    <property type="entry name" value="UDP-Glycosyltransferase/glycogen phosphorylase"/>
    <property type="match status" value="1"/>
</dbReference>
<proteinExistence type="predicted"/>
<dbReference type="Proteomes" id="UP000034595">
    <property type="component" value="Unassembled WGS sequence"/>
</dbReference>
<feature type="domain" description="Glycosyltransferase subfamily 4-like N-terminal" evidence="1">
    <location>
        <begin position="59"/>
        <end position="175"/>
    </location>
</feature>
<dbReference type="GO" id="GO:0016757">
    <property type="term" value="F:glycosyltransferase activity"/>
    <property type="evidence" value="ECO:0007669"/>
    <property type="project" value="TreeGrafter"/>
</dbReference>
<dbReference type="CDD" id="cd03801">
    <property type="entry name" value="GT4_PimA-like"/>
    <property type="match status" value="1"/>
</dbReference>
<dbReference type="PANTHER" id="PTHR45947">
    <property type="entry name" value="SULFOQUINOVOSYL TRANSFERASE SQD2"/>
    <property type="match status" value="1"/>
</dbReference>
<evidence type="ECO:0000313" key="2">
    <source>
        <dbReference type="EMBL" id="KKT81424.1"/>
    </source>
</evidence>
<organism evidence="2 3">
    <name type="scientific">Candidatus Azambacteria bacterium GW2011_GWA1_44_9</name>
    <dbReference type="NCBI Taxonomy" id="1618610"/>
    <lineage>
        <taxon>Bacteria</taxon>
        <taxon>Candidatus Azamiibacteriota</taxon>
    </lineage>
</organism>
<evidence type="ECO:0000313" key="3">
    <source>
        <dbReference type="Proteomes" id="UP000034595"/>
    </source>
</evidence>
<dbReference type="AlphaFoldDB" id="A0A0G1NB44"/>
<comment type="caution">
    <text evidence="2">The sequence shown here is derived from an EMBL/GenBank/DDBJ whole genome shotgun (WGS) entry which is preliminary data.</text>
</comment>
<gene>
    <name evidence="2" type="ORF">UW78_C0010G0004</name>
</gene>
<dbReference type="InterPro" id="IPR050194">
    <property type="entry name" value="Glycosyltransferase_grp1"/>
</dbReference>
<dbReference type="Pfam" id="PF13692">
    <property type="entry name" value="Glyco_trans_1_4"/>
    <property type="match status" value="1"/>
</dbReference>
<name>A0A0G1NB44_9BACT</name>
<dbReference type="EMBL" id="LCJQ01000010">
    <property type="protein sequence ID" value="KKT81424.1"/>
    <property type="molecule type" value="Genomic_DNA"/>
</dbReference>
<dbReference type="PANTHER" id="PTHR45947:SF3">
    <property type="entry name" value="SULFOQUINOVOSYL TRANSFERASE SQD2"/>
    <property type="match status" value="1"/>
</dbReference>
<dbReference type="Pfam" id="PF13439">
    <property type="entry name" value="Glyco_transf_4"/>
    <property type="match status" value="1"/>
</dbReference>
<sequence length="356" mass="40737">MKPKVAIVRGKFLNRYEMQFFEPLVRRYDITAFGSLTPYHDRFAFPVVKLPSPVDLPDFPYKMPVLNRLCIDAQYLLGLGKKLDGFDIIHTAETYFHYTQQCLHAKTKAKVIATVLENIPFNNEGIWGRKAFKKRAREKLDHIIALTQKTKDALLMEGCDPSKISLIAHFVDTKRFTPAPMRKDVRTILFCGRLEEYKGVFDFVAMAKRLPKTFRFVMVGEGSQKDKLRNSGVELRSVSYDEMPRVYHEADIFVAPSKPTKTWEEQYSTVLLEAQAAGLPIVTTRTGGIPENIGDAGFTVEPGDVAGLVRTVQRFIEEPKLRADYSKRARKRAIEVHDIRIGAHKLDMLYTRLLNH</sequence>
<dbReference type="InterPro" id="IPR028098">
    <property type="entry name" value="Glyco_trans_4-like_N"/>
</dbReference>
<accession>A0A0G1NB44</accession>
<evidence type="ECO:0000259" key="1">
    <source>
        <dbReference type="Pfam" id="PF13439"/>
    </source>
</evidence>
<dbReference type="Gene3D" id="3.40.50.2000">
    <property type="entry name" value="Glycogen Phosphorylase B"/>
    <property type="match status" value="2"/>
</dbReference>